<gene>
    <name evidence="2" type="ORF">NONO_c28090</name>
</gene>
<keyword evidence="2" id="KW-0378">Hydrolase</keyword>
<accession>W5TK32</accession>
<dbReference type="EMBL" id="CP006850">
    <property type="protein sequence ID" value="AHH17601.1"/>
    <property type="molecule type" value="Genomic_DNA"/>
</dbReference>
<evidence type="ECO:0000313" key="3">
    <source>
        <dbReference type="Proteomes" id="UP000019150"/>
    </source>
</evidence>
<dbReference type="Gene3D" id="3.40.50.1820">
    <property type="entry name" value="alpha/beta hydrolase"/>
    <property type="match status" value="1"/>
</dbReference>
<dbReference type="eggNOG" id="COG0596">
    <property type="taxonomic scope" value="Bacteria"/>
</dbReference>
<protein>
    <submittedName>
        <fullName evidence="2">Alpha/beta hydrolase fold protein</fullName>
    </submittedName>
</protein>
<feature type="domain" description="AB hydrolase-1" evidence="1">
    <location>
        <begin position="36"/>
        <end position="271"/>
    </location>
</feature>
<dbReference type="RefSeq" id="WP_025349069.1">
    <property type="nucleotide sequence ID" value="NZ_CP006850.1"/>
</dbReference>
<dbReference type="GO" id="GO:0016787">
    <property type="term" value="F:hydrolase activity"/>
    <property type="evidence" value="ECO:0007669"/>
    <property type="project" value="UniProtKB-KW"/>
</dbReference>
<keyword evidence="3" id="KW-1185">Reference proteome</keyword>
<dbReference type="Proteomes" id="UP000019150">
    <property type="component" value="Chromosome"/>
</dbReference>
<dbReference type="OrthoDB" id="3210164at2"/>
<dbReference type="InterPro" id="IPR050228">
    <property type="entry name" value="Carboxylesterase_BioH"/>
</dbReference>
<dbReference type="SUPFAM" id="SSF53474">
    <property type="entry name" value="alpha/beta-Hydrolases"/>
    <property type="match status" value="1"/>
</dbReference>
<dbReference type="KEGG" id="nno:NONO_c28090"/>
<dbReference type="AlphaFoldDB" id="W5TK32"/>
<dbReference type="InterPro" id="IPR000073">
    <property type="entry name" value="AB_hydrolase_1"/>
</dbReference>
<dbReference type="PANTHER" id="PTHR43194">
    <property type="entry name" value="HYDROLASE ALPHA/BETA FOLD FAMILY"/>
    <property type="match status" value="1"/>
</dbReference>
<dbReference type="InterPro" id="IPR029058">
    <property type="entry name" value="AB_hydrolase_fold"/>
</dbReference>
<organism evidence="2 3">
    <name type="scientific">Nocardia nova SH22a</name>
    <dbReference type="NCBI Taxonomy" id="1415166"/>
    <lineage>
        <taxon>Bacteria</taxon>
        <taxon>Bacillati</taxon>
        <taxon>Actinomycetota</taxon>
        <taxon>Actinomycetes</taxon>
        <taxon>Mycobacteriales</taxon>
        <taxon>Nocardiaceae</taxon>
        <taxon>Nocardia</taxon>
    </lineage>
</organism>
<reference evidence="2 3" key="1">
    <citation type="journal article" date="2014" name="Appl. Environ. Microbiol.">
        <title>Insights into the Microbial Degradation of Rubber and Gutta-Percha by Analysis of the Complete Genome of Nocardia nova SH22a.</title>
        <authorList>
            <person name="Luo Q."/>
            <person name="Hiessl S."/>
            <person name="Poehlein A."/>
            <person name="Daniel R."/>
            <person name="Steinbuchel A."/>
        </authorList>
    </citation>
    <scope>NUCLEOTIDE SEQUENCE [LARGE SCALE GENOMIC DNA]</scope>
    <source>
        <strain evidence="2">SH22a</strain>
    </source>
</reference>
<dbReference type="Pfam" id="PF12697">
    <property type="entry name" value="Abhydrolase_6"/>
    <property type="match status" value="1"/>
</dbReference>
<dbReference type="PANTHER" id="PTHR43194:SF2">
    <property type="entry name" value="PEROXISOMAL MEMBRANE PROTEIN LPX1"/>
    <property type="match status" value="1"/>
</dbReference>
<proteinExistence type="predicted"/>
<dbReference type="HOGENOM" id="CLU_083329_0_0_11"/>
<sequence length="283" mass="30265">MSSAPIGSSTGLATGTISFAGARLSYELRGAGTLLVLVGSPQRADSFTSVAEVLANDYTVVTIDPRGHGGSILDDPEQDSTPRLRGDDLARIITHLGRGPAVVFGSSGGAVSVLALAEAHPGLVSTVIIHEPPLLELLDDRDERHALRRDVLTTFAAGDPVATGRKFMAMIGFTVPEELLARLYSPDRDPAELAEEAYFYRHELTETLSFRPDLDALRGLGPRIVIGIGESSTGMLCDHTSRALAAELSMSPTMFPGGHVGFQEHPQAFAERLHRIAVEHTYE</sequence>
<evidence type="ECO:0000313" key="2">
    <source>
        <dbReference type="EMBL" id="AHH17601.1"/>
    </source>
</evidence>
<dbReference type="STRING" id="1415166.NONO_c28090"/>
<dbReference type="PATRIC" id="fig|1415166.3.peg.2882"/>
<name>W5TK32_9NOCA</name>
<evidence type="ECO:0000259" key="1">
    <source>
        <dbReference type="Pfam" id="PF12697"/>
    </source>
</evidence>